<organism evidence="1 2">
    <name type="scientific">Prauserella rugosa</name>
    <dbReference type="NCBI Taxonomy" id="43354"/>
    <lineage>
        <taxon>Bacteria</taxon>
        <taxon>Bacillati</taxon>
        <taxon>Actinomycetota</taxon>
        <taxon>Actinomycetes</taxon>
        <taxon>Pseudonocardiales</taxon>
        <taxon>Pseudonocardiaceae</taxon>
        <taxon>Prauserella</taxon>
    </lineage>
</organism>
<dbReference type="InterPro" id="IPR052164">
    <property type="entry name" value="Anthracycline_SecMetBiosynth"/>
</dbReference>
<name>A0A660CB31_9PSEU</name>
<dbReference type="PANTHER" id="PTHR33993:SF14">
    <property type="entry name" value="GB|AAF24581.1"/>
    <property type="match status" value="1"/>
</dbReference>
<proteinExistence type="predicted"/>
<dbReference type="Gene3D" id="3.10.180.10">
    <property type="entry name" value="2,3-Dihydroxybiphenyl 1,2-Dioxygenase, domain 1"/>
    <property type="match status" value="1"/>
</dbReference>
<evidence type="ECO:0000313" key="2">
    <source>
        <dbReference type="Proteomes" id="UP000317303"/>
    </source>
</evidence>
<protein>
    <recommendedName>
        <fullName evidence="3">Enzyme related to lactoylglutathione lyase</fullName>
    </recommendedName>
</protein>
<reference evidence="1 2" key="1">
    <citation type="submission" date="2019-07" db="EMBL/GenBank/DDBJ databases">
        <title>R&amp;d 2014.</title>
        <authorList>
            <person name="Klenk H.-P."/>
        </authorList>
    </citation>
    <scope>NUCLEOTIDE SEQUENCE [LARGE SCALE GENOMIC DNA]</scope>
    <source>
        <strain evidence="1 2">DSM 43194</strain>
    </source>
</reference>
<evidence type="ECO:0008006" key="3">
    <source>
        <dbReference type="Google" id="ProtNLM"/>
    </source>
</evidence>
<dbReference type="EMBL" id="VLJV01000001">
    <property type="protein sequence ID" value="TWH20672.1"/>
    <property type="molecule type" value="Genomic_DNA"/>
</dbReference>
<comment type="caution">
    <text evidence="1">The sequence shown here is derived from an EMBL/GenBank/DDBJ whole genome shotgun (WGS) entry which is preliminary data.</text>
</comment>
<dbReference type="PANTHER" id="PTHR33993">
    <property type="entry name" value="GLYOXALASE-RELATED"/>
    <property type="match status" value="1"/>
</dbReference>
<evidence type="ECO:0000313" key="1">
    <source>
        <dbReference type="EMBL" id="TWH20672.1"/>
    </source>
</evidence>
<sequence>MDIKTPDLDTTGRELGAALDWECLPDPDDHRDAATARKARFSGHWVAGLSALDGEVHPDGTPPHVSYYLQVHDTRETHRRAVAAGAASVVPPSSIADLGELATVVDPFGAAVSFWQPGRFAGWSHPPGSPGTPGRMLHTSTTPSAAARFYREYLGVALSWATFRAKGAGPPGWTTVIRMSERAPTALTPVRLPSGHAFLFA</sequence>
<dbReference type="InterPro" id="IPR029068">
    <property type="entry name" value="Glyas_Bleomycin-R_OHBP_Dase"/>
</dbReference>
<keyword evidence="2" id="KW-1185">Reference proteome</keyword>
<dbReference type="AlphaFoldDB" id="A0A660CB31"/>
<dbReference type="SUPFAM" id="SSF54593">
    <property type="entry name" value="Glyoxalase/Bleomycin resistance protein/Dihydroxybiphenyl dioxygenase"/>
    <property type="match status" value="1"/>
</dbReference>
<dbReference type="Proteomes" id="UP000317303">
    <property type="component" value="Unassembled WGS sequence"/>
</dbReference>
<gene>
    <name evidence="1" type="ORF">JD82_02519</name>
</gene>
<accession>A0A660CB31</accession>